<protein>
    <recommendedName>
        <fullName evidence="4">OmpR/PhoB-type domain-containing protein</fullName>
    </recommendedName>
</protein>
<dbReference type="AlphaFoldDB" id="A0A2W5RF06"/>
<dbReference type="GO" id="GO:0003677">
    <property type="term" value="F:DNA binding"/>
    <property type="evidence" value="ECO:0007669"/>
    <property type="project" value="UniProtKB-UniRule"/>
</dbReference>
<evidence type="ECO:0000259" key="4">
    <source>
        <dbReference type="PROSITE" id="PS51755"/>
    </source>
</evidence>
<accession>A0A2W5RF06</accession>
<dbReference type="SMART" id="SM00862">
    <property type="entry name" value="Trans_reg_C"/>
    <property type="match status" value="1"/>
</dbReference>
<dbReference type="InterPro" id="IPR001867">
    <property type="entry name" value="OmpR/PhoB-type_DNA-bd"/>
</dbReference>
<proteinExistence type="predicted"/>
<feature type="domain" description="OmpR/PhoB-type" evidence="4">
    <location>
        <begin position="6"/>
        <end position="102"/>
    </location>
</feature>
<dbReference type="InterPro" id="IPR016032">
    <property type="entry name" value="Sig_transdc_resp-reg_C-effctor"/>
</dbReference>
<feature type="repeat" description="TPR" evidence="2">
    <location>
        <begin position="465"/>
        <end position="498"/>
    </location>
</feature>
<dbReference type="SUPFAM" id="SSF52964">
    <property type="entry name" value="TolB, N-terminal domain"/>
    <property type="match status" value="1"/>
</dbReference>
<comment type="caution">
    <text evidence="5">The sequence shown here is derived from an EMBL/GenBank/DDBJ whole genome shotgun (WGS) entry which is preliminary data.</text>
</comment>
<dbReference type="GO" id="GO:0000160">
    <property type="term" value="P:phosphorelay signal transduction system"/>
    <property type="evidence" value="ECO:0007669"/>
    <property type="project" value="InterPro"/>
</dbReference>
<keyword evidence="2" id="KW-0802">TPR repeat</keyword>
<name>A0A2W5RF06_ANCNO</name>
<dbReference type="CDD" id="cd00383">
    <property type="entry name" value="trans_reg_C"/>
    <property type="match status" value="1"/>
</dbReference>
<dbReference type="Proteomes" id="UP000248887">
    <property type="component" value="Unassembled WGS sequence"/>
</dbReference>
<dbReference type="EMBL" id="QFQD01000003">
    <property type="protein sequence ID" value="PZQ85415.1"/>
    <property type="molecule type" value="Genomic_DNA"/>
</dbReference>
<keyword evidence="1 3" id="KW-0238">DNA-binding</keyword>
<feature type="DNA-binding region" description="OmpR/PhoB-type" evidence="3">
    <location>
        <begin position="6"/>
        <end position="102"/>
    </location>
</feature>
<evidence type="ECO:0000256" key="3">
    <source>
        <dbReference type="PROSITE-ProRule" id="PRU01091"/>
    </source>
</evidence>
<organism evidence="5 6">
    <name type="scientific">Ancylobacter novellus</name>
    <name type="common">Thiobacillus novellus</name>
    <dbReference type="NCBI Taxonomy" id="921"/>
    <lineage>
        <taxon>Bacteria</taxon>
        <taxon>Pseudomonadati</taxon>
        <taxon>Pseudomonadota</taxon>
        <taxon>Alphaproteobacteria</taxon>
        <taxon>Hyphomicrobiales</taxon>
        <taxon>Xanthobacteraceae</taxon>
        <taxon>Ancylobacter</taxon>
    </lineage>
</organism>
<reference evidence="5 6" key="1">
    <citation type="submission" date="2017-08" db="EMBL/GenBank/DDBJ databases">
        <title>Infants hospitalized years apart are colonized by the same room-sourced microbial strains.</title>
        <authorList>
            <person name="Brooks B."/>
            <person name="Olm M.R."/>
            <person name="Firek B.A."/>
            <person name="Baker R."/>
            <person name="Thomas B.C."/>
            <person name="Morowitz M.J."/>
            <person name="Banfield J.F."/>
        </authorList>
    </citation>
    <scope>NUCLEOTIDE SEQUENCE [LARGE SCALE GENOMIC DNA]</scope>
    <source>
        <strain evidence="5">S2_005_001_R2_27</strain>
    </source>
</reference>
<gene>
    <name evidence="5" type="ORF">DI549_01675</name>
</gene>
<dbReference type="SUPFAM" id="SSF46894">
    <property type="entry name" value="C-terminal effector domain of the bipartite response regulators"/>
    <property type="match status" value="1"/>
</dbReference>
<evidence type="ECO:0000256" key="2">
    <source>
        <dbReference type="PROSITE-ProRule" id="PRU00339"/>
    </source>
</evidence>
<sequence>MNKPFHRVLGFGPFTLDINRRQLCRGEGDVALRPKSFDVLCYLVEHPGRVIPKEEIMQAVWPDVIVTDESLTRCVSDVRQALDDGAQALIKTIPRRGYLFAGQVSLLPAGATAARLDDPVHVNDDRRDWLRLGRWALAAGAAAALILAGQRLWPSALVPVERPAIAVLPFANEGGDTRQAYFAEGVSEELITSLSRFDALFVIAPGSTSRYRDGPSSPAEIGLELGARYLVQGSVQRQDEQLRITARLIEAPSGRQLWAESYDRALEGLFAVQEELTRSLVGQLHARITRSELGRAARKPPERLDAYDLTLRAGALMRGVQRDRRGETIAAARALYQQAVALDPHYAPAVQGLANTYLWAWIDPSLDHPIGAEFQQPATLEQAETLARQAVDLDGTMAEARATLGWVLNWRFGAKEGIAEFEKAFAANPNFVDFRFGLLLSHSGRAPEAVDYMKRIMKADPFHPPIYGYFLGKAYFFLGRYQEAVDLIGPAMRRMPDHRPSRALYAAVNAYLGQAEETKAAAAEVLRIHPGFSIAGWMKFMRISDPAYAARLRSGLELASLPE</sequence>
<dbReference type="Gene3D" id="1.25.40.10">
    <property type="entry name" value="Tetratricopeptide repeat domain"/>
    <property type="match status" value="1"/>
</dbReference>
<evidence type="ECO:0000313" key="5">
    <source>
        <dbReference type="EMBL" id="PZQ85415.1"/>
    </source>
</evidence>
<dbReference type="InterPro" id="IPR036388">
    <property type="entry name" value="WH-like_DNA-bd_sf"/>
</dbReference>
<dbReference type="InterPro" id="IPR011990">
    <property type="entry name" value="TPR-like_helical_dom_sf"/>
</dbReference>
<dbReference type="Gene3D" id="1.10.10.10">
    <property type="entry name" value="Winged helix-like DNA-binding domain superfamily/Winged helix DNA-binding domain"/>
    <property type="match status" value="1"/>
</dbReference>
<dbReference type="GO" id="GO:0006355">
    <property type="term" value="P:regulation of DNA-templated transcription"/>
    <property type="evidence" value="ECO:0007669"/>
    <property type="project" value="InterPro"/>
</dbReference>
<dbReference type="SUPFAM" id="SSF48452">
    <property type="entry name" value="TPR-like"/>
    <property type="match status" value="1"/>
</dbReference>
<dbReference type="InterPro" id="IPR019734">
    <property type="entry name" value="TPR_rpt"/>
</dbReference>
<dbReference type="Pfam" id="PF00486">
    <property type="entry name" value="Trans_reg_C"/>
    <property type="match status" value="1"/>
</dbReference>
<evidence type="ECO:0000313" key="6">
    <source>
        <dbReference type="Proteomes" id="UP000248887"/>
    </source>
</evidence>
<evidence type="ECO:0000256" key="1">
    <source>
        <dbReference type="ARBA" id="ARBA00023125"/>
    </source>
</evidence>
<dbReference type="PROSITE" id="PS50005">
    <property type="entry name" value="TPR"/>
    <property type="match status" value="1"/>
</dbReference>
<dbReference type="PROSITE" id="PS51755">
    <property type="entry name" value="OMPR_PHOB"/>
    <property type="match status" value="1"/>
</dbReference>
<dbReference type="Gene3D" id="3.40.50.10070">
    <property type="entry name" value="TolB, N-terminal domain"/>
    <property type="match status" value="1"/>
</dbReference>